<dbReference type="Proteomes" id="UP000007875">
    <property type="component" value="Unassembled WGS sequence"/>
</dbReference>
<dbReference type="InParanoid" id="H2YC29"/>
<dbReference type="Ensembl" id="ENSCSAVT00000002921.1">
    <property type="protein sequence ID" value="ENSCSAVP00000002877.1"/>
    <property type="gene ID" value="ENSCSAVG00000001713.1"/>
</dbReference>
<dbReference type="SUPFAM" id="SSF82895">
    <property type="entry name" value="TSP-1 type 1 repeat"/>
    <property type="match status" value="1"/>
</dbReference>
<protein>
    <recommendedName>
        <fullName evidence="1">Peptidase S1 domain-containing protein</fullName>
    </recommendedName>
</protein>
<accession>H2YC29</accession>
<dbReference type="Gene3D" id="2.40.10.10">
    <property type="entry name" value="Trypsin-like serine proteases"/>
    <property type="match status" value="1"/>
</dbReference>
<dbReference type="AlphaFoldDB" id="H2YC29"/>
<dbReference type="InterPro" id="IPR009003">
    <property type="entry name" value="Peptidase_S1_PA"/>
</dbReference>
<dbReference type="Gene3D" id="2.20.100.10">
    <property type="entry name" value="Thrombospondin type-1 (TSP1) repeat"/>
    <property type="match status" value="1"/>
</dbReference>
<dbReference type="InterPro" id="IPR000884">
    <property type="entry name" value="TSP1_rpt"/>
</dbReference>
<evidence type="ECO:0000259" key="1">
    <source>
        <dbReference type="Pfam" id="PF00089"/>
    </source>
</evidence>
<feature type="domain" description="Peptidase S1" evidence="1">
    <location>
        <begin position="111"/>
        <end position="155"/>
    </location>
</feature>
<reference evidence="2" key="3">
    <citation type="submission" date="2025-09" db="UniProtKB">
        <authorList>
            <consortium name="Ensembl"/>
        </authorList>
    </citation>
    <scope>IDENTIFICATION</scope>
</reference>
<dbReference type="Pfam" id="PF00090">
    <property type="entry name" value="TSP_1"/>
    <property type="match status" value="1"/>
</dbReference>
<organism evidence="2 3">
    <name type="scientific">Ciona savignyi</name>
    <name type="common">Pacific transparent sea squirt</name>
    <dbReference type="NCBI Taxonomy" id="51511"/>
    <lineage>
        <taxon>Eukaryota</taxon>
        <taxon>Metazoa</taxon>
        <taxon>Chordata</taxon>
        <taxon>Tunicata</taxon>
        <taxon>Ascidiacea</taxon>
        <taxon>Phlebobranchia</taxon>
        <taxon>Cionidae</taxon>
        <taxon>Ciona</taxon>
    </lineage>
</organism>
<keyword evidence="3" id="KW-1185">Reference proteome</keyword>
<dbReference type="GO" id="GO:0004252">
    <property type="term" value="F:serine-type endopeptidase activity"/>
    <property type="evidence" value="ECO:0007669"/>
    <property type="project" value="InterPro"/>
</dbReference>
<reference evidence="3" key="1">
    <citation type="submission" date="2003-08" db="EMBL/GenBank/DDBJ databases">
        <authorList>
            <person name="Birren B."/>
            <person name="Nusbaum C."/>
            <person name="Abebe A."/>
            <person name="Abouelleil A."/>
            <person name="Adekoya E."/>
            <person name="Ait-zahra M."/>
            <person name="Allen N."/>
            <person name="Allen T."/>
            <person name="An P."/>
            <person name="Anderson M."/>
            <person name="Anderson S."/>
            <person name="Arachchi H."/>
            <person name="Armbruster J."/>
            <person name="Bachantsang P."/>
            <person name="Baldwin J."/>
            <person name="Barry A."/>
            <person name="Bayul T."/>
            <person name="Blitshsteyn B."/>
            <person name="Bloom T."/>
            <person name="Blye J."/>
            <person name="Boguslavskiy L."/>
            <person name="Borowsky M."/>
            <person name="Boukhgalter B."/>
            <person name="Brunache A."/>
            <person name="Butler J."/>
            <person name="Calixte N."/>
            <person name="Calvo S."/>
            <person name="Camarata J."/>
            <person name="Campo K."/>
            <person name="Chang J."/>
            <person name="Cheshatsang Y."/>
            <person name="Citroen M."/>
            <person name="Collymore A."/>
            <person name="Considine T."/>
            <person name="Cook A."/>
            <person name="Cooke P."/>
            <person name="Corum B."/>
            <person name="Cuomo C."/>
            <person name="David R."/>
            <person name="Dawoe T."/>
            <person name="Degray S."/>
            <person name="Dodge S."/>
            <person name="Dooley K."/>
            <person name="Dorje P."/>
            <person name="Dorjee K."/>
            <person name="Dorris L."/>
            <person name="Duffey N."/>
            <person name="Dupes A."/>
            <person name="Elkins T."/>
            <person name="Engels R."/>
            <person name="Erickson J."/>
            <person name="Farina A."/>
            <person name="Faro S."/>
            <person name="Ferreira P."/>
            <person name="Fischer H."/>
            <person name="Fitzgerald M."/>
            <person name="Foley K."/>
            <person name="Gage D."/>
            <person name="Galagan J."/>
            <person name="Gearin G."/>
            <person name="Gnerre S."/>
            <person name="Gnirke A."/>
            <person name="Goyette A."/>
            <person name="Graham J."/>
            <person name="Grandbois E."/>
            <person name="Gyaltsen K."/>
            <person name="Hafez N."/>
            <person name="Hagopian D."/>
            <person name="Hagos B."/>
            <person name="Hall J."/>
            <person name="Hatcher B."/>
            <person name="Heller A."/>
            <person name="Higgins H."/>
            <person name="Honan T."/>
            <person name="Horn A."/>
            <person name="Houde N."/>
            <person name="Hughes L."/>
            <person name="Hulme W."/>
            <person name="Husby E."/>
            <person name="Iliev I."/>
            <person name="Jaffe D."/>
            <person name="Jones C."/>
            <person name="Kamal M."/>
            <person name="Kamat A."/>
            <person name="Kamvysselis M."/>
            <person name="Karlsson E."/>
            <person name="Kells C."/>
            <person name="Kieu A."/>
            <person name="Kisner P."/>
            <person name="Kodira C."/>
            <person name="Kulbokas E."/>
            <person name="Labutti K."/>
            <person name="Lama D."/>
            <person name="Landers T."/>
            <person name="Leger J."/>
            <person name="Levine S."/>
            <person name="Lewis D."/>
            <person name="Lewis T."/>
            <person name="Lindblad-toh K."/>
            <person name="Liu X."/>
            <person name="Lokyitsang T."/>
            <person name="Lokyitsang Y."/>
            <person name="Lucien O."/>
            <person name="Lui A."/>
            <person name="Ma L.J."/>
            <person name="Mabbitt R."/>
            <person name="Macdonald J."/>
            <person name="Maclean C."/>
            <person name="Major J."/>
            <person name="Manning J."/>
            <person name="Marabella R."/>
            <person name="Maru K."/>
            <person name="Matthews C."/>
            <person name="Mauceli E."/>
            <person name="Mccarthy M."/>
            <person name="Mcdonough S."/>
            <person name="Mcghee T."/>
            <person name="Meldrim J."/>
            <person name="Meneus L."/>
            <person name="Mesirov J."/>
            <person name="Mihalev A."/>
            <person name="Mihova T."/>
            <person name="Mikkelsen T."/>
            <person name="Mlenga V."/>
            <person name="Moru K."/>
            <person name="Mozes J."/>
            <person name="Mulrain L."/>
            <person name="Munson G."/>
            <person name="Naylor J."/>
            <person name="Newes C."/>
            <person name="Nguyen C."/>
            <person name="Nguyen N."/>
            <person name="Nguyen T."/>
            <person name="Nicol R."/>
            <person name="Nielsen C."/>
            <person name="Nizzari M."/>
            <person name="Norbu C."/>
            <person name="Norbu N."/>
            <person name="O'donnell P."/>
            <person name="Okoawo O."/>
            <person name="O'leary S."/>
            <person name="Omotosho B."/>
            <person name="O'neill K."/>
            <person name="Osman S."/>
            <person name="Parker S."/>
            <person name="Perrin D."/>
            <person name="Phunkhang P."/>
            <person name="Piqani B."/>
            <person name="Purcell S."/>
            <person name="Rachupka T."/>
            <person name="Ramasamy U."/>
            <person name="Rameau R."/>
            <person name="Ray V."/>
            <person name="Raymond C."/>
            <person name="Retta R."/>
            <person name="Richardson S."/>
            <person name="Rise C."/>
            <person name="Rodriguez J."/>
            <person name="Rogers J."/>
            <person name="Rogov P."/>
            <person name="Rutman M."/>
            <person name="Schupbach R."/>
            <person name="Seaman C."/>
            <person name="Settipalli S."/>
            <person name="Sharpe T."/>
            <person name="Sheridan J."/>
            <person name="Sherpa N."/>
            <person name="Shi J."/>
            <person name="Smirnov S."/>
            <person name="Smith C."/>
            <person name="Sougnez C."/>
            <person name="Spencer B."/>
            <person name="Stalker J."/>
            <person name="Stange-thomann N."/>
            <person name="Stavropoulos S."/>
            <person name="Stetson K."/>
            <person name="Stone C."/>
            <person name="Stone S."/>
            <person name="Stubbs M."/>
            <person name="Talamas J."/>
            <person name="Tchuinga P."/>
            <person name="Tenzing P."/>
            <person name="Tesfaye S."/>
            <person name="Theodore J."/>
            <person name="Thoulutsang Y."/>
            <person name="Topham K."/>
            <person name="Towey S."/>
            <person name="Tsamla T."/>
            <person name="Tsomo N."/>
            <person name="Vallee D."/>
            <person name="Vassiliev H."/>
            <person name="Venkataraman V."/>
            <person name="Vinson J."/>
            <person name="Vo A."/>
            <person name="Wade C."/>
            <person name="Wang S."/>
            <person name="Wangchuk T."/>
            <person name="Wangdi T."/>
            <person name="Whittaker C."/>
            <person name="Wilkinson J."/>
            <person name="Wu Y."/>
            <person name="Wyman D."/>
            <person name="Yadav S."/>
            <person name="Yang S."/>
            <person name="Yang X."/>
            <person name="Yeager S."/>
            <person name="Yee E."/>
            <person name="Young G."/>
            <person name="Zainoun J."/>
            <person name="Zembeck L."/>
            <person name="Zimmer A."/>
            <person name="Zody M."/>
            <person name="Lander E."/>
        </authorList>
    </citation>
    <scope>NUCLEOTIDE SEQUENCE [LARGE SCALE GENOMIC DNA]</scope>
</reference>
<dbReference type="GeneTree" id="ENSGT01140000286170"/>
<name>H2YC29_CIOSA</name>
<sequence>MRTRRCLSGLCRGRNIDVVSCNYQPCSYWSQWSSYTCCSVTCGGNGVKERRRSCRYGRYLGNRGCVGEYRQQTECSSHPCNTTFPSVFSTFECGMRNRRPVNKLSNTVLRIFGGQISEEHGWPWQASWQHKDCNLCSWGHLCGATLVAPRWVVTA</sequence>
<dbReference type="SMART" id="SM00209">
    <property type="entry name" value="TSP1"/>
    <property type="match status" value="1"/>
</dbReference>
<dbReference type="InterPro" id="IPR001254">
    <property type="entry name" value="Trypsin_dom"/>
</dbReference>
<reference evidence="2" key="2">
    <citation type="submission" date="2025-08" db="UniProtKB">
        <authorList>
            <consortium name="Ensembl"/>
        </authorList>
    </citation>
    <scope>IDENTIFICATION</scope>
</reference>
<proteinExistence type="predicted"/>
<dbReference type="Pfam" id="PF00089">
    <property type="entry name" value="Trypsin"/>
    <property type="match status" value="1"/>
</dbReference>
<evidence type="ECO:0000313" key="3">
    <source>
        <dbReference type="Proteomes" id="UP000007875"/>
    </source>
</evidence>
<dbReference type="SUPFAM" id="SSF50494">
    <property type="entry name" value="Trypsin-like serine proteases"/>
    <property type="match status" value="1"/>
</dbReference>
<evidence type="ECO:0000313" key="2">
    <source>
        <dbReference type="Ensembl" id="ENSCSAVP00000002877.1"/>
    </source>
</evidence>
<dbReference type="InterPro" id="IPR036383">
    <property type="entry name" value="TSP1_rpt_sf"/>
</dbReference>
<dbReference type="GO" id="GO:0006508">
    <property type="term" value="P:proteolysis"/>
    <property type="evidence" value="ECO:0007669"/>
    <property type="project" value="InterPro"/>
</dbReference>
<dbReference type="InterPro" id="IPR043504">
    <property type="entry name" value="Peptidase_S1_PA_chymotrypsin"/>
</dbReference>
<dbReference type="PROSITE" id="PS50092">
    <property type="entry name" value="TSP1"/>
    <property type="match status" value="1"/>
</dbReference>
<dbReference type="HOGENOM" id="CLU_1699463_0_0_1"/>